<feature type="transmembrane region" description="Helical" evidence="1">
    <location>
        <begin position="26"/>
        <end position="49"/>
    </location>
</feature>
<organism evidence="5 6">
    <name type="scientific">Aestuariirhabdus litorea</name>
    <dbReference type="NCBI Taxonomy" id="2528527"/>
    <lineage>
        <taxon>Bacteria</taxon>
        <taxon>Pseudomonadati</taxon>
        <taxon>Pseudomonadota</taxon>
        <taxon>Gammaproteobacteria</taxon>
        <taxon>Oceanospirillales</taxon>
        <taxon>Aestuariirhabdaceae</taxon>
        <taxon>Aestuariirhabdus</taxon>
    </lineage>
</organism>
<dbReference type="GO" id="GO:0007165">
    <property type="term" value="P:signal transduction"/>
    <property type="evidence" value="ECO:0007669"/>
    <property type="project" value="InterPro"/>
</dbReference>
<feature type="transmembrane region" description="Helical" evidence="1">
    <location>
        <begin position="208"/>
        <end position="227"/>
    </location>
</feature>
<dbReference type="EMBL" id="QWEZ01000001">
    <property type="protein sequence ID" value="RRJ83695.1"/>
    <property type="molecule type" value="Genomic_DNA"/>
</dbReference>
<dbReference type="InterPro" id="IPR003660">
    <property type="entry name" value="HAMP_dom"/>
</dbReference>
<dbReference type="Gene3D" id="3.20.20.450">
    <property type="entry name" value="EAL domain"/>
    <property type="match status" value="1"/>
</dbReference>
<name>A0A3P3VLT0_9GAMM</name>
<evidence type="ECO:0000259" key="4">
    <source>
        <dbReference type="PROSITE" id="PS50887"/>
    </source>
</evidence>
<keyword evidence="1" id="KW-0472">Membrane</keyword>
<dbReference type="InterPro" id="IPR035919">
    <property type="entry name" value="EAL_sf"/>
</dbReference>
<feature type="domain" description="HAMP" evidence="3">
    <location>
        <begin position="228"/>
        <end position="280"/>
    </location>
</feature>
<reference evidence="5 6" key="2">
    <citation type="submission" date="2018-12" db="EMBL/GenBank/DDBJ databases">
        <title>Simiduia agarivorans gen. nov., sp. nov., a marine, agarolytic bacterium isolated from shallow coastal water from Keelung, Taiwan.</title>
        <authorList>
            <person name="Shieh W.Y."/>
        </authorList>
    </citation>
    <scope>NUCLEOTIDE SEQUENCE [LARGE SCALE GENOMIC DNA]</scope>
    <source>
        <strain evidence="5 6">GTF-13</strain>
    </source>
</reference>
<keyword evidence="1" id="KW-1133">Transmembrane helix</keyword>
<dbReference type="CDD" id="cd01948">
    <property type="entry name" value="EAL"/>
    <property type="match status" value="1"/>
</dbReference>
<protein>
    <submittedName>
        <fullName evidence="5">EAL domain-containing protein</fullName>
    </submittedName>
</protein>
<evidence type="ECO:0000256" key="1">
    <source>
        <dbReference type="SAM" id="Phobius"/>
    </source>
</evidence>
<dbReference type="InterPro" id="IPR052155">
    <property type="entry name" value="Biofilm_reg_signaling"/>
</dbReference>
<dbReference type="InterPro" id="IPR043128">
    <property type="entry name" value="Rev_trsase/Diguanyl_cyclase"/>
</dbReference>
<dbReference type="InterPro" id="IPR029787">
    <property type="entry name" value="Nucleotide_cyclase"/>
</dbReference>
<dbReference type="PROSITE" id="PS50883">
    <property type="entry name" value="EAL"/>
    <property type="match status" value="1"/>
</dbReference>
<dbReference type="Gene3D" id="6.10.340.10">
    <property type="match status" value="1"/>
</dbReference>
<dbReference type="SMART" id="SM00304">
    <property type="entry name" value="HAMP"/>
    <property type="match status" value="1"/>
</dbReference>
<dbReference type="RefSeq" id="WP_125013906.1">
    <property type="nucleotide sequence ID" value="NZ_QWEZ01000001.1"/>
</dbReference>
<evidence type="ECO:0000259" key="3">
    <source>
        <dbReference type="PROSITE" id="PS50885"/>
    </source>
</evidence>
<dbReference type="Pfam" id="PF00990">
    <property type="entry name" value="GGDEF"/>
    <property type="match status" value="1"/>
</dbReference>
<dbReference type="Gene3D" id="3.30.70.270">
    <property type="match status" value="1"/>
</dbReference>
<evidence type="ECO:0000259" key="2">
    <source>
        <dbReference type="PROSITE" id="PS50883"/>
    </source>
</evidence>
<dbReference type="Proteomes" id="UP000280792">
    <property type="component" value="Unassembled WGS sequence"/>
</dbReference>
<evidence type="ECO:0000313" key="5">
    <source>
        <dbReference type="EMBL" id="RRJ83695.1"/>
    </source>
</evidence>
<dbReference type="PANTHER" id="PTHR44757:SF2">
    <property type="entry name" value="BIOFILM ARCHITECTURE MAINTENANCE PROTEIN MBAA"/>
    <property type="match status" value="1"/>
</dbReference>
<dbReference type="PANTHER" id="PTHR44757">
    <property type="entry name" value="DIGUANYLATE CYCLASE DGCP"/>
    <property type="match status" value="1"/>
</dbReference>
<dbReference type="SUPFAM" id="SSF141868">
    <property type="entry name" value="EAL domain-like"/>
    <property type="match status" value="1"/>
</dbReference>
<dbReference type="Pfam" id="PF00563">
    <property type="entry name" value="EAL"/>
    <property type="match status" value="1"/>
</dbReference>
<evidence type="ECO:0000313" key="6">
    <source>
        <dbReference type="Proteomes" id="UP000280792"/>
    </source>
</evidence>
<dbReference type="CDD" id="cd01949">
    <property type="entry name" value="GGDEF"/>
    <property type="match status" value="1"/>
</dbReference>
<accession>A0A3P3VLT0</accession>
<keyword evidence="1" id="KW-0812">Transmembrane</keyword>
<gene>
    <name evidence="5" type="ORF">D0544_00815</name>
</gene>
<dbReference type="SUPFAM" id="SSF55073">
    <property type="entry name" value="Nucleotide cyclase"/>
    <property type="match status" value="1"/>
</dbReference>
<dbReference type="PROSITE" id="PS50887">
    <property type="entry name" value="GGDEF"/>
    <property type="match status" value="1"/>
</dbReference>
<dbReference type="NCBIfam" id="TIGR00254">
    <property type="entry name" value="GGDEF"/>
    <property type="match status" value="1"/>
</dbReference>
<dbReference type="SMART" id="SM00267">
    <property type="entry name" value="GGDEF"/>
    <property type="match status" value="1"/>
</dbReference>
<feature type="domain" description="GGDEF" evidence="4">
    <location>
        <begin position="312"/>
        <end position="443"/>
    </location>
</feature>
<dbReference type="InterPro" id="IPR001633">
    <property type="entry name" value="EAL_dom"/>
</dbReference>
<keyword evidence="6" id="KW-1185">Reference proteome</keyword>
<dbReference type="SMART" id="SM00052">
    <property type="entry name" value="EAL"/>
    <property type="match status" value="1"/>
</dbReference>
<dbReference type="AlphaFoldDB" id="A0A3P3VLT0"/>
<dbReference type="PROSITE" id="PS50885">
    <property type="entry name" value="HAMP"/>
    <property type="match status" value="1"/>
</dbReference>
<dbReference type="GO" id="GO:0016020">
    <property type="term" value="C:membrane"/>
    <property type="evidence" value="ECO:0007669"/>
    <property type="project" value="InterPro"/>
</dbReference>
<proteinExistence type="predicted"/>
<dbReference type="InterPro" id="IPR000160">
    <property type="entry name" value="GGDEF_dom"/>
</dbReference>
<sequence length="708" mass="78819">MNPKHKSRRPGGWRRALLRPSLVGRILTVLLVWGGLLFLLSIGVGWYTAQEALQHNARQQALGVVSKLDELGTPLYATAGASGLLSTEFSAMPNLVYVRYYSASGKELMAQYLRQGTDEHRLPPLTYQQQLQLGDTSGDKPYLFAPYEASSAVVRMVVPIWIRSLSGDGLLAFDMEEARERVQLIGYMDFALDFSPYQQQLWEKIGKGGLLLGLGFLLTVLAGRWVIQYTLRPLAQLKEPLQRLADGEINQPLRSEELLELQPITRAMNHAIESLQERDIELKRIASIDPLTGLLSRSTFATEMESQVERVGNCVLLFVDLDKFKAVNDRLGHSAGDRLLVEVAALLTRCVPVEALVGRFGGDEFCVLLPNTDQPEGVDVAEAIIRGFREYEFYYGTQSFSIYCSIGVAACRGRGAEQLWNLADKACFKAKSLGRNRYHVSDTLDATSQEQLRWAEMLRTALANDQFEMLFQPVMDIRSQELVQYELLLRMRHGDQLYPPNLFFPVAERLGMMLDIDRWVLERGLPGAAAMAKERPGVSLRVNLSAHIIEDELMVPRLRETLEHVGLAPEQLVFEVAETVLMHNLSEVVPVLEKLRALGCRLSVDNFAMGLRSFQTLKQLPVSYLKLAGDFVDGWARLDEVGRTMVGAILQLANTSGQQLIADNLTSEGDLKLLKELGVPFAQGRFVGAPVGLSTACQALGAGQEVKQ</sequence>
<comment type="caution">
    <text evidence="5">The sequence shown here is derived from an EMBL/GenBank/DDBJ whole genome shotgun (WGS) entry which is preliminary data.</text>
</comment>
<reference evidence="5 6" key="1">
    <citation type="submission" date="2018-08" db="EMBL/GenBank/DDBJ databases">
        <authorList>
            <person name="Khan S.A."/>
        </authorList>
    </citation>
    <scope>NUCLEOTIDE SEQUENCE [LARGE SCALE GENOMIC DNA]</scope>
    <source>
        <strain evidence="5 6">GTF-13</strain>
    </source>
</reference>
<dbReference type="Pfam" id="PF00672">
    <property type="entry name" value="HAMP"/>
    <property type="match status" value="1"/>
</dbReference>
<feature type="domain" description="EAL" evidence="2">
    <location>
        <begin position="451"/>
        <end position="704"/>
    </location>
</feature>